<organism evidence="4 5">
    <name type="scientific">Cryptosporidium muris (strain RN66)</name>
    <dbReference type="NCBI Taxonomy" id="441375"/>
    <lineage>
        <taxon>Eukaryota</taxon>
        <taxon>Sar</taxon>
        <taxon>Alveolata</taxon>
        <taxon>Apicomplexa</taxon>
        <taxon>Conoidasida</taxon>
        <taxon>Coccidia</taxon>
        <taxon>Eucoccidiorida</taxon>
        <taxon>Eimeriorina</taxon>
        <taxon>Cryptosporidiidae</taxon>
        <taxon>Cryptosporidium</taxon>
    </lineage>
</organism>
<evidence type="ECO:0000256" key="1">
    <source>
        <dbReference type="RuleBase" id="RU365006"/>
    </source>
</evidence>
<dbReference type="eggNOG" id="KOG1135">
    <property type="taxonomic scope" value="Eukaryota"/>
</dbReference>
<dbReference type="Pfam" id="PF16661">
    <property type="entry name" value="Lactamase_B_6"/>
    <property type="match status" value="1"/>
</dbReference>
<dbReference type="RefSeq" id="XP_002140105.1">
    <property type="nucleotide sequence ID" value="XM_002140069.1"/>
</dbReference>
<dbReference type="PANTHER" id="PTHR45922:SF1">
    <property type="entry name" value="CLEAVAGE AND POLYADENYLATION SPECIFICITY FACTOR SUBUNIT 2"/>
    <property type="match status" value="1"/>
</dbReference>
<sequence>MTNISIKPIDDDFYIGKVLSISNCRIWFDLGVQDDMSLWKLLNSSIELPHMILLTNYSISCIGGLPLLAKLLKKQRFEGDIVDIPIICTEPVFRFGRVILYDTINHINLRDRDNGFQFTCSAENEDFLESPYTEDDIDCIMGDNICRLRYYQSFEIQFISSGNKDNSDLKSISLKALPSGIDMGSTMWYITLNTSSGSWDILYANQITSSPYWHVTPADICRVNCPDIFITSILPIHIEKSALTRSLVTYEQSNRWKAIKNFIHTILRCFKKNQTGSILIPIEFDSLLLELLCYIDAVWNKSVILYPIVVVSPMSSSFILSAKTLIEWMSLDIRSEFCNTRFNPFHGLKNILIENTLNNVRTGPSAKLPKVIFASPASMDYGYSRELFADLASSPNNSVIFTREPKLNTFAHKVWLERKEIINKVPRDSKEDLGYTKLELPIIRFIPYRQDELYALYLSQKESKQPNSIDSIKDTENDKSNSEFSDIQLNPKVEESNFSQDDTSLLEYMEFLSRVGSGVPGKETIESIQQSGTNISNYKGSVIGTISSLGNAKQSVLPNLTDFRPNLFINSKIEELRSTLVPIQIVDDPDTPNQIIDMDNNLDIIKDLESASYKNTNLPQAKDEYGSFIDEAIVRNIAESWNEASSQDIINLNEINTIKDTQNLSYEHGIDMTHFVEVLASKRRRDLLNINETDISLLPNSNGTACSNSQVQTIITVCSTNNVENRNSVYLSQNSVQNNTALPEWRLHLRQILGGPEPFKTKYEVLNIEVQCQFFVTNGLYVENDIMSLVPLINSCSPRNVVLFPPQERFLLSKIPIDIETSFGAIKSLLLSIPNTPENIITMDNIEQTVDLNLVRNTKDIQLSRGIWDELSTGGFQFIPIVPSPSAGIASENESNLLSSFAAIGRVKNLNLSFVSGSNEMLDSNNVEKICLVRKDENISKNEDDEKSTCQEFNSNSSEVTNNEVTPYGFLSKLIEQNKRFKFDITNTDTDEIFVSKSRGLRHFVSEMKKQVPLPFVYFAPQGGSVCIHQVVALASSNQVSESSEKLPAYSKDINIQKGNYKANKFLCDTNIWDIHATIHPYYYIARNILKNQFATL</sequence>
<dbReference type="Pfam" id="PF10996">
    <property type="entry name" value="Beta-Casp"/>
    <property type="match status" value="1"/>
</dbReference>
<name>B6ABK4_CRYMR</name>
<evidence type="ECO:0000313" key="5">
    <source>
        <dbReference type="Proteomes" id="UP000001460"/>
    </source>
</evidence>
<feature type="region of interest" description="Disordered" evidence="2">
    <location>
        <begin position="466"/>
        <end position="487"/>
    </location>
</feature>
<comment type="subcellular location">
    <subcellularLocation>
        <location evidence="1">Nucleus</location>
    </subcellularLocation>
</comment>
<comment type="similarity">
    <text evidence="1">Belongs to the metallo-beta-lactamase superfamily. RNA-metabolizing metallo-beta-lactamase-like family. CPSF2/YSH1 subfamily.</text>
</comment>
<dbReference type="OMA" id="YVENDIM"/>
<dbReference type="InterPro" id="IPR001279">
    <property type="entry name" value="Metallo-B-lactamas"/>
</dbReference>
<dbReference type="Gene3D" id="3.60.15.10">
    <property type="entry name" value="Ribonuclease Z/Hydroxyacylglutathione hydrolase-like"/>
    <property type="match status" value="1"/>
</dbReference>
<dbReference type="SMART" id="SM01027">
    <property type="entry name" value="Beta-Casp"/>
    <property type="match status" value="1"/>
</dbReference>
<keyword evidence="1" id="KW-0694">RNA-binding</keyword>
<gene>
    <name evidence="4" type="ORF">CMU_027660</name>
</gene>
<dbReference type="Proteomes" id="UP000001460">
    <property type="component" value="Unassembled WGS sequence"/>
</dbReference>
<feature type="compositionally biased region" description="Basic and acidic residues" evidence="2">
    <location>
        <begin position="471"/>
        <end position="481"/>
    </location>
</feature>
<proteinExistence type="inferred from homology"/>
<feature type="domain" description="Beta-Casp" evidence="3">
    <location>
        <begin position="288"/>
        <end position="414"/>
    </location>
</feature>
<dbReference type="VEuPathDB" id="CryptoDB:CMU_027660"/>
<dbReference type="STRING" id="441375.B6ABK4"/>
<dbReference type="AlphaFoldDB" id="B6ABK4"/>
<dbReference type="InterPro" id="IPR022712">
    <property type="entry name" value="Beta_Casp"/>
</dbReference>
<dbReference type="SUPFAM" id="SSF56281">
    <property type="entry name" value="Metallo-hydrolase/oxidoreductase"/>
    <property type="match status" value="1"/>
</dbReference>
<dbReference type="PANTHER" id="PTHR45922">
    <property type="entry name" value="CLEAVAGE AND POLYADENYLATION SPECIFICITY FACTOR SUBUNIT 2"/>
    <property type="match status" value="1"/>
</dbReference>
<dbReference type="GO" id="GO:0006398">
    <property type="term" value="P:mRNA 3'-end processing by stem-loop binding and cleavage"/>
    <property type="evidence" value="ECO:0007669"/>
    <property type="project" value="InterPro"/>
</dbReference>
<keyword evidence="1" id="KW-0539">Nucleus</keyword>
<reference evidence="4" key="1">
    <citation type="submission" date="2008-06" db="EMBL/GenBank/DDBJ databases">
        <authorList>
            <person name="Lorenzi H."/>
            <person name="Inman J."/>
            <person name="Miller J."/>
            <person name="Schobel S."/>
            <person name="Amedeo P."/>
            <person name="Caler E.V."/>
            <person name="da Silva J."/>
        </authorList>
    </citation>
    <scope>NUCLEOTIDE SEQUENCE [LARGE SCALE GENOMIC DNA]</scope>
    <source>
        <strain evidence="4">RN66</strain>
    </source>
</reference>
<evidence type="ECO:0000313" key="4">
    <source>
        <dbReference type="EMBL" id="EEA05756.1"/>
    </source>
</evidence>
<dbReference type="OrthoDB" id="64353at2759"/>
<dbReference type="InterPro" id="IPR036866">
    <property type="entry name" value="RibonucZ/Hydroxyglut_hydro"/>
</dbReference>
<accession>B6ABK4</accession>
<dbReference type="GO" id="GO:0005847">
    <property type="term" value="C:mRNA cleavage and polyadenylation specificity factor complex"/>
    <property type="evidence" value="ECO:0007669"/>
    <property type="project" value="InterPro"/>
</dbReference>
<keyword evidence="5" id="KW-1185">Reference proteome</keyword>
<evidence type="ECO:0000259" key="3">
    <source>
        <dbReference type="SMART" id="SM01027"/>
    </source>
</evidence>
<keyword evidence="1" id="KW-0507">mRNA processing</keyword>
<dbReference type="GO" id="GO:0003723">
    <property type="term" value="F:RNA binding"/>
    <property type="evidence" value="ECO:0007669"/>
    <property type="project" value="UniProtKB-KW"/>
</dbReference>
<evidence type="ECO:0000256" key="2">
    <source>
        <dbReference type="SAM" id="MobiDB-lite"/>
    </source>
</evidence>
<dbReference type="GeneID" id="6994934"/>
<dbReference type="EMBL" id="DS989727">
    <property type="protein sequence ID" value="EEA05756.1"/>
    <property type="molecule type" value="Genomic_DNA"/>
</dbReference>
<protein>
    <recommendedName>
        <fullName evidence="1">Cleavage and polyadenylation specificity factor subunit 2</fullName>
    </recommendedName>
    <alternativeName>
        <fullName evidence="1">Cleavage and polyadenylation specificity factor 100 kDa subunit</fullName>
    </alternativeName>
</protein>
<dbReference type="InterPro" id="IPR027075">
    <property type="entry name" value="CPSF2"/>
</dbReference>